<keyword evidence="1" id="KW-0472">Membrane</keyword>
<proteinExistence type="predicted"/>
<dbReference type="OrthoDB" id="799510at2"/>
<dbReference type="Proteomes" id="UP000270046">
    <property type="component" value="Chromosome"/>
</dbReference>
<dbReference type="KEGG" id="muh:HYN43_004140"/>
<accession>A0A494VNE9</accession>
<reference evidence="2 3" key="1">
    <citation type="submission" date="2018-10" db="EMBL/GenBank/DDBJ databases">
        <title>Genome sequencing of Mucilaginibacter sp. HYN0043.</title>
        <authorList>
            <person name="Kim M."/>
            <person name="Yi H."/>
        </authorList>
    </citation>
    <scope>NUCLEOTIDE SEQUENCE [LARGE SCALE GENOMIC DNA]</scope>
    <source>
        <strain evidence="2 3">HYN0043</strain>
    </source>
</reference>
<dbReference type="RefSeq" id="WP_119408258.1">
    <property type="nucleotide sequence ID" value="NZ_CP032869.1"/>
</dbReference>
<evidence type="ECO:0000256" key="1">
    <source>
        <dbReference type="SAM" id="Phobius"/>
    </source>
</evidence>
<gene>
    <name evidence="2" type="ORF">HYN43_004140</name>
</gene>
<organism evidence="2 3">
    <name type="scientific">Mucilaginibacter celer</name>
    <dbReference type="NCBI Taxonomy" id="2305508"/>
    <lineage>
        <taxon>Bacteria</taxon>
        <taxon>Pseudomonadati</taxon>
        <taxon>Bacteroidota</taxon>
        <taxon>Sphingobacteriia</taxon>
        <taxon>Sphingobacteriales</taxon>
        <taxon>Sphingobacteriaceae</taxon>
        <taxon>Mucilaginibacter</taxon>
    </lineage>
</organism>
<sequence>MDSFYIVLEITALIAVIIIPLAGPKKEKASPKTEMSALAVNADGYLENFKSSPEYQQPVE</sequence>
<keyword evidence="1" id="KW-0812">Transmembrane</keyword>
<feature type="transmembrane region" description="Helical" evidence="1">
    <location>
        <begin position="6"/>
        <end position="23"/>
    </location>
</feature>
<evidence type="ECO:0000313" key="3">
    <source>
        <dbReference type="Proteomes" id="UP000270046"/>
    </source>
</evidence>
<protein>
    <submittedName>
        <fullName evidence="2">Uncharacterized protein</fullName>
    </submittedName>
</protein>
<dbReference type="AlphaFoldDB" id="A0A494VNE9"/>
<keyword evidence="3" id="KW-1185">Reference proteome</keyword>
<keyword evidence="1" id="KW-1133">Transmembrane helix</keyword>
<name>A0A494VNE9_9SPHI</name>
<dbReference type="EMBL" id="CP032869">
    <property type="protein sequence ID" value="AYL94540.1"/>
    <property type="molecule type" value="Genomic_DNA"/>
</dbReference>
<evidence type="ECO:0000313" key="2">
    <source>
        <dbReference type="EMBL" id="AYL94540.1"/>
    </source>
</evidence>